<keyword evidence="2" id="KW-0904">Protein phosphatase</keyword>
<dbReference type="InterPro" id="IPR000340">
    <property type="entry name" value="Dual-sp_phosphatase_cat-dom"/>
</dbReference>
<evidence type="ECO:0000313" key="5">
    <source>
        <dbReference type="EMBL" id="KAL0893565.1"/>
    </source>
</evidence>
<evidence type="ECO:0000259" key="3">
    <source>
        <dbReference type="PROSITE" id="PS50054"/>
    </source>
</evidence>
<dbReference type="EMBL" id="JBEUOH010000005">
    <property type="protein sequence ID" value="KAL0893565.1"/>
    <property type="molecule type" value="Genomic_DNA"/>
</dbReference>
<keyword evidence="6" id="KW-1185">Reference proteome</keyword>
<evidence type="ECO:0000256" key="1">
    <source>
        <dbReference type="ARBA" id="ARBA00022801"/>
    </source>
</evidence>
<evidence type="ECO:0008006" key="7">
    <source>
        <dbReference type="Google" id="ProtNLM"/>
    </source>
</evidence>
<dbReference type="InterPro" id="IPR016130">
    <property type="entry name" value="Tyr_Pase_AS"/>
</dbReference>
<evidence type="ECO:0000259" key="4">
    <source>
        <dbReference type="PROSITE" id="PS50056"/>
    </source>
</evidence>
<dbReference type="PROSITE" id="PS50056">
    <property type="entry name" value="TYR_PHOSPHATASE_2"/>
    <property type="match status" value="1"/>
</dbReference>
<dbReference type="Proteomes" id="UP001549920">
    <property type="component" value="Unassembled WGS sequence"/>
</dbReference>
<dbReference type="PROSITE" id="PS50054">
    <property type="entry name" value="TYR_PHOSPHATASE_DUAL"/>
    <property type="match status" value="1"/>
</dbReference>
<dbReference type="SUPFAM" id="SSF52799">
    <property type="entry name" value="(Phosphotyrosine protein) phosphatases II"/>
    <property type="match status" value="1"/>
</dbReference>
<dbReference type="InterPro" id="IPR000387">
    <property type="entry name" value="Tyr_Pase_dom"/>
</dbReference>
<gene>
    <name evidence="5" type="ORF">ABMA27_013754</name>
</gene>
<dbReference type="SMART" id="SM00195">
    <property type="entry name" value="DSPc"/>
    <property type="match status" value="1"/>
</dbReference>
<keyword evidence="1" id="KW-0378">Hydrolase</keyword>
<dbReference type="PANTHER" id="PTHR46377:SF1">
    <property type="entry name" value="DUAL SPECIFICITY PROTEIN PHOSPHATASE 19"/>
    <property type="match status" value="1"/>
</dbReference>
<protein>
    <recommendedName>
        <fullName evidence="7">Dual specificity protein phosphatase 19</fullName>
    </recommendedName>
</protein>
<comment type="caution">
    <text evidence="5">The sequence shown here is derived from an EMBL/GenBank/DDBJ whole genome shotgun (WGS) entry which is preliminary data.</text>
</comment>
<dbReference type="CDD" id="cd14498">
    <property type="entry name" value="DSP"/>
    <property type="match status" value="1"/>
</dbReference>
<organism evidence="5 6">
    <name type="scientific">Loxostege sticticalis</name>
    <name type="common">Beet webworm moth</name>
    <dbReference type="NCBI Taxonomy" id="481309"/>
    <lineage>
        <taxon>Eukaryota</taxon>
        <taxon>Metazoa</taxon>
        <taxon>Ecdysozoa</taxon>
        <taxon>Arthropoda</taxon>
        <taxon>Hexapoda</taxon>
        <taxon>Insecta</taxon>
        <taxon>Pterygota</taxon>
        <taxon>Neoptera</taxon>
        <taxon>Endopterygota</taxon>
        <taxon>Lepidoptera</taxon>
        <taxon>Glossata</taxon>
        <taxon>Ditrysia</taxon>
        <taxon>Pyraloidea</taxon>
        <taxon>Crambidae</taxon>
        <taxon>Pyraustinae</taxon>
        <taxon>Loxostege</taxon>
    </lineage>
</organism>
<dbReference type="PROSITE" id="PS00383">
    <property type="entry name" value="TYR_PHOSPHATASE_1"/>
    <property type="match status" value="1"/>
</dbReference>
<feature type="domain" description="Tyrosine-protein phosphatase" evidence="3">
    <location>
        <begin position="54"/>
        <end position="190"/>
    </location>
</feature>
<dbReference type="InterPro" id="IPR020422">
    <property type="entry name" value="TYR_PHOSPHATASE_DUAL_dom"/>
</dbReference>
<evidence type="ECO:0000313" key="6">
    <source>
        <dbReference type="Proteomes" id="UP001549920"/>
    </source>
</evidence>
<evidence type="ECO:0000256" key="2">
    <source>
        <dbReference type="ARBA" id="ARBA00022912"/>
    </source>
</evidence>
<accession>A0ABR3IBD1</accession>
<reference evidence="5 6" key="1">
    <citation type="submission" date="2024-06" db="EMBL/GenBank/DDBJ databases">
        <title>A chromosome-level genome assembly of beet webworm, Loxostege sticticalis.</title>
        <authorList>
            <person name="Zhang Y."/>
        </authorList>
    </citation>
    <scope>NUCLEOTIDE SEQUENCE [LARGE SCALE GENOMIC DNA]</scope>
    <source>
        <strain evidence="5">AQ026</strain>
        <tissue evidence="5">Whole body</tissue>
    </source>
</reference>
<sequence length="197" mass="22053">MSFLSELMKQKNKLKETETVVTKVDGQRFVERGGNVEQLDSTYGFVVDTKPDNVPVMIVDHLYIGSQDCTAKSVLESYDIKCVLSVGIDADVDVVHKYVMCLDLPETDIKPVLCESLPFIHKAIGSRDNVLVHCNAGVSRTSMVAIAYLMHYNSMQYVDAYNLVKEKRPAIQPNAGFKQQLMKMEPGKVILSTHTNH</sequence>
<name>A0ABR3IBD1_LOXSC</name>
<dbReference type="Pfam" id="PF00782">
    <property type="entry name" value="DSPc"/>
    <property type="match status" value="1"/>
</dbReference>
<proteinExistence type="predicted"/>
<dbReference type="InterPro" id="IPR029021">
    <property type="entry name" value="Prot-tyrosine_phosphatase-like"/>
</dbReference>
<dbReference type="Gene3D" id="3.90.190.10">
    <property type="entry name" value="Protein tyrosine phosphatase superfamily"/>
    <property type="match status" value="1"/>
</dbReference>
<dbReference type="PANTHER" id="PTHR46377">
    <property type="entry name" value="DUAL SPECIFICITY PROTEIN PHOSPHATASE 19"/>
    <property type="match status" value="1"/>
</dbReference>
<feature type="domain" description="Tyrosine specific protein phosphatases" evidence="4">
    <location>
        <begin position="125"/>
        <end position="171"/>
    </location>
</feature>